<feature type="domain" description="Tyr recombinase" evidence="5">
    <location>
        <begin position="153"/>
        <end position="336"/>
    </location>
</feature>
<dbReference type="PANTHER" id="PTHR30349:SF64">
    <property type="entry name" value="PROPHAGE INTEGRASE INTD-RELATED"/>
    <property type="match status" value="1"/>
</dbReference>
<evidence type="ECO:0000256" key="1">
    <source>
        <dbReference type="ARBA" id="ARBA00008857"/>
    </source>
</evidence>
<dbReference type="AlphaFoldDB" id="A0AA96RBC2"/>
<dbReference type="GO" id="GO:0015074">
    <property type="term" value="P:DNA integration"/>
    <property type="evidence" value="ECO:0007669"/>
    <property type="project" value="UniProtKB-KW"/>
</dbReference>
<dbReference type="GO" id="GO:0006310">
    <property type="term" value="P:DNA recombination"/>
    <property type="evidence" value="ECO:0007669"/>
    <property type="project" value="UniProtKB-KW"/>
</dbReference>
<accession>A0AA96RBC2</accession>
<comment type="similarity">
    <text evidence="1">Belongs to the 'phage' integrase family.</text>
</comment>
<evidence type="ECO:0000313" key="8">
    <source>
        <dbReference type="EMBL" id="WNP37327.1"/>
    </source>
</evidence>
<keyword evidence="3" id="KW-0238">DNA-binding</keyword>
<dbReference type="InterPro" id="IPR011010">
    <property type="entry name" value="DNA_brk_join_enz"/>
</dbReference>
<dbReference type="Gene3D" id="1.10.443.10">
    <property type="entry name" value="Intergrase catalytic core"/>
    <property type="match status" value="1"/>
</dbReference>
<evidence type="ECO:0000313" key="6">
    <source>
        <dbReference type="EMBL" id="WNL28028.1"/>
    </source>
</evidence>
<evidence type="ECO:0000313" key="7">
    <source>
        <dbReference type="EMBL" id="WNL31177.1"/>
    </source>
</evidence>
<dbReference type="Pfam" id="PF14659">
    <property type="entry name" value="Phage_int_SAM_3"/>
    <property type="match status" value="1"/>
</dbReference>
<keyword evidence="2" id="KW-0229">DNA integration</keyword>
<dbReference type="InterPro" id="IPR050090">
    <property type="entry name" value="Tyrosine_recombinase_XerCD"/>
</dbReference>
<evidence type="ECO:0000256" key="4">
    <source>
        <dbReference type="ARBA" id="ARBA00023172"/>
    </source>
</evidence>
<dbReference type="EMBL" id="CP135130">
    <property type="protein sequence ID" value="WNP37327.1"/>
    <property type="molecule type" value="Genomic_DNA"/>
</dbReference>
<dbReference type="EMBL" id="CP134853">
    <property type="protein sequence ID" value="WNL28028.1"/>
    <property type="molecule type" value="Genomic_DNA"/>
</dbReference>
<dbReference type="EMBL" id="CP135131">
    <property type="protein sequence ID" value="WNP39419.1"/>
    <property type="molecule type" value="Genomic_DNA"/>
</dbReference>
<dbReference type="Pfam" id="PF00589">
    <property type="entry name" value="Phage_integrase"/>
    <property type="match status" value="1"/>
</dbReference>
<organism evidence="8">
    <name type="scientific">Arcobacter sp. AZ-2023</name>
    <dbReference type="NCBI Taxonomy" id="3074453"/>
    <lineage>
        <taxon>Bacteria</taxon>
        <taxon>Pseudomonadati</taxon>
        <taxon>Campylobacterota</taxon>
        <taxon>Epsilonproteobacteria</taxon>
        <taxon>Campylobacterales</taxon>
        <taxon>Arcobacteraceae</taxon>
        <taxon>Arcobacter</taxon>
    </lineage>
</organism>
<name>A0AA96RBC2_9BACT</name>
<dbReference type="InterPro" id="IPR010998">
    <property type="entry name" value="Integrase_recombinase_N"/>
</dbReference>
<dbReference type="SUPFAM" id="SSF56349">
    <property type="entry name" value="DNA breaking-rejoining enzymes"/>
    <property type="match status" value="1"/>
</dbReference>
<dbReference type="InterPro" id="IPR004107">
    <property type="entry name" value="Integrase_SAM-like_N"/>
</dbReference>
<evidence type="ECO:0000256" key="2">
    <source>
        <dbReference type="ARBA" id="ARBA00022908"/>
    </source>
</evidence>
<dbReference type="Gene3D" id="1.10.150.130">
    <property type="match status" value="1"/>
</dbReference>
<dbReference type="PANTHER" id="PTHR30349">
    <property type="entry name" value="PHAGE INTEGRASE-RELATED"/>
    <property type="match status" value="1"/>
</dbReference>
<evidence type="ECO:0000259" key="5">
    <source>
        <dbReference type="PROSITE" id="PS51898"/>
    </source>
</evidence>
<gene>
    <name evidence="8" type="ORF">RJG58_06715</name>
    <name evidence="9" type="ORF">RMP69_06715</name>
    <name evidence="6" type="ORF">RMQ65_01380</name>
    <name evidence="7" type="ORF">RMQ67_06715</name>
</gene>
<keyword evidence="4" id="KW-0233">DNA recombination</keyword>
<dbReference type="EMBL" id="CP134855">
    <property type="protein sequence ID" value="WNL31177.1"/>
    <property type="molecule type" value="Genomic_DNA"/>
</dbReference>
<dbReference type="InterPro" id="IPR002104">
    <property type="entry name" value="Integrase_catalytic"/>
</dbReference>
<protein>
    <submittedName>
        <fullName evidence="8">Tyrosine-type recombinase/integrase</fullName>
    </submittedName>
</protein>
<dbReference type="PROSITE" id="PS51898">
    <property type="entry name" value="TYR_RECOMBINASE"/>
    <property type="match status" value="1"/>
</dbReference>
<reference evidence="8" key="1">
    <citation type="submission" date="2023-09" db="EMBL/GenBank/DDBJ databases">
        <title>Arcobacter tbilisiensis sp. nov. isolated from chicken meat in Tbilisi, Georgia.</title>
        <authorList>
            <person name="Matthias R."/>
            <person name="Zautner A.E."/>
        </authorList>
    </citation>
    <scope>NUCLEOTIDE SEQUENCE</scope>
    <source>
        <strain evidence="8">LEO 101</strain>
        <strain evidence="6">LEO 49</strain>
        <strain evidence="9">LEO 50</strain>
        <strain evidence="7">LEO 53</strain>
    </source>
</reference>
<proteinExistence type="inferred from homology"/>
<dbReference type="CDD" id="cd01189">
    <property type="entry name" value="INT_ICEBs1_C_like"/>
    <property type="match status" value="1"/>
</dbReference>
<dbReference type="InterPro" id="IPR013762">
    <property type="entry name" value="Integrase-like_cat_sf"/>
</dbReference>
<sequence length="350" mass="41286">MKLYNRNGILYIYLHGVRKSSGLKDTKENRKLLENHHKRDEFYKKFDVNTKGKTVIDFCEEVLREKEKTLEPTSMHNYYNHLEKNILPKFDKKYPQEITPMFLKQWYEEMEFKSSLTICVSAILKPAFENAIIEGYIKTSPFVVTLPTVKSDYEIKPFTLEEMTRILNCERGVFKNILGVAFFTGMRAGEILALKWKDINFENKSITIETQRTRGYTKKPKTKSSIRTIDMISQCEVFLKEQRKLTGLGEYVFLNTKNKVFYGSGDLQYKWYDVLRRLKLEKRGIHQTRHTFASNMLSNMENPLWVSQMLGHKSLVITLNTYTKYIKKDRNAKTTFLDNMNLQFCTNLAQ</sequence>
<dbReference type="GO" id="GO:0003677">
    <property type="term" value="F:DNA binding"/>
    <property type="evidence" value="ECO:0007669"/>
    <property type="project" value="UniProtKB-KW"/>
</dbReference>
<evidence type="ECO:0000313" key="9">
    <source>
        <dbReference type="EMBL" id="WNP39419.1"/>
    </source>
</evidence>
<evidence type="ECO:0000256" key="3">
    <source>
        <dbReference type="ARBA" id="ARBA00023125"/>
    </source>
</evidence>